<dbReference type="AlphaFoldDB" id="A0A917HJM6"/>
<comment type="similarity">
    <text evidence="1">Belongs to the DnaB/DnaD family.</text>
</comment>
<name>A0A917HJM6_9BACI</name>
<dbReference type="SUPFAM" id="SSF158499">
    <property type="entry name" value="DnaD domain-like"/>
    <property type="match status" value="1"/>
</dbReference>
<dbReference type="RefSeq" id="WP_188456034.1">
    <property type="nucleotide sequence ID" value="NZ_BMFR01000013.1"/>
</dbReference>
<dbReference type="EMBL" id="BMFR01000013">
    <property type="protein sequence ID" value="GGG81218.1"/>
    <property type="molecule type" value="Genomic_DNA"/>
</dbReference>
<dbReference type="NCBIfam" id="TIGR01446">
    <property type="entry name" value="DnaD_dom"/>
    <property type="match status" value="1"/>
</dbReference>
<evidence type="ECO:0000259" key="3">
    <source>
        <dbReference type="Pfam" id="PF07261"/>
    </source>
</evidence>
<evidence type="ECO:0000256" key="1">
    <source>
        <dbReference type="ARBA" id="ARBA00093462"/>
    </source>
</evidence>
<evidence type="ECO:0000256" key="2">
    <source>
        <dbReference type="SAM" id="MobiDB-lite"/>
    </source>
</evidence>
<dbReference type="InterPro" id="IPR006343">
    <property type="entry name" value="DnaB/C_C"/>
</dbReference>
<dbReference type="InterPro" id="IPR034829">
    <property type="entry name" value="DnaD-like_sf"/>
</dbReference>
<dbReference type="PANTHER" id="PTHR37293">
    <property type="entry name" value="PHAGE REPLICATION PROTEIN-RELATED"/>
    <property type="match status" value="1"/>
</dbReference>
<dbReference type="Gene3D" id="1.10.10.630">
    <property type="entry name" value="DnaD domain-like"/>
    <property type="match status" value="1"/>
</dbReference>
<accession>A0A917HJM6</accession>
<organism evidence="4 5">
    <name type="scientific">Virgibacillus oceani</name>
    <dbReference type="NCBI Taxonomy" id="1479511"/>
    <lineage>
        <taxon>Bacteria</taxon>
        <taxon>Bacillati</taxon>
        <taxon>Bacillota</taxon>
        <taxon>Bacilli</taxon>
        <taxon>Bacillales</taxon>
        <taxon>Bacillaceae</taxon>
        <taxon>Virgibacillus</taxon>
    </lineage>
</organism>
<evidence type="ECO:0000313" key="4">
    <source>
        <dbReference type="EMBL" id="GGG81218.1"/>
    </source>
</evidence>
<dbReference type="InterPro" id="IPR053162">
    <property type="entry name" value="DnaD"/>
</dbReference>
<dbReference type="Pfam" id="PF07261">
    <property type="entry name" value="DnaB_2"/>
    <property type="match status" value="1"/>
</dbReference>
<reference evidence="4" key="2">
    <citation type="submission" date="2020-09" db="EMBL/GenBank/DDBJ databases">
        <authorList>
            <person name="Sun Q."/>
            <person name="Zhou Y."/>
        </authorList>
    </citation>
    <scope>NUCLEOTIDE SEQUENCE</scope>
    <source>
        <strain evidence="4">CGMCC 1.12754</strain>
    </source>
</reference>
<gene>
    <name evidence="4" type="ORF">GCM10011398_28290</name>
</gene>
<protein>
    <recommendedName>
        <fullName evidence="3">DnaB/C C-terminal domain-containing protein</fullName>
    </recommendedName>
</protein>
<keyword evidence="5" id="KW-1185">Reference proteome</keyword>
<feature type="compositionally biased region" description="Polar residues" evidence="2">
    <location>
        <begin position="101"/>
        <end position="127"/>
    </location>
</feature>
<comment type="caution">
    <text evidence="4">The sequence shown here is derived from an EMBL/GenBank/DDBJ whole genome shotgun (WGS) entry which is preliminary data.</text>
</comment>
<evidence type="ECO:0000313" key="5">
    <source>
        <dbReference type="Proteomes" id="UP000622860"/>
    </source>
</evidence>
<dbReference type="Proteomes" id="UP000622860">
    <property type="component" value="Unassembled WGS sequence"/>
</dbReference>
<dbReference type="PANTHER" id="PTHR37293:SF5">
    <property type="entry name" value="DNA REPLICATION PROTEIN"/>
    <property type="match status" value="1"/>
</dbReference>
<feature type="region of interest" description="Disordered" evidence="2">
    <location>
        <begin position="101"/>
        <end position="132"/>
    </location>
</feature>
<reference evidence="4" key="1">
    <citation type="journal article" date="2014" name="Int. J. Syst. Evol. Microbiol.">
        <title>Complete genome sequence of Corynebacterium casei LMG S-19264T (=DSM 44701T), isolated from a smear-ripened cheese.</title>
        <authorList>
            <consortium name="US DOE Joint Genome Institute (JGI-PGF)"/>
            <person name="Walter F."/>
            <person name="Albersmeier A."/>
            <person name="Kalinowski J."/>
            <person name="Ruckert C."/>
        </authorList>
    </citation>
    <scope>NUCLEOTIDE SEQUENCE</scope>
    <source>
        <strain evidence="4">CGMCC 1.12754</strain>
    </source>
</reference>
<proteinExistence type="inferred from homology"/>
<feature type="domain" description="DnaB/C C-terminal" evidence="3">
    <location>
        <begin position="141"/>
        <end position="209"/>
    </location>
</feature>
<sequence>MNYLKELNAFRNWLFLNEMPTGAIVLWHALISVNNSAGWKKQFNAPNSVVQALTGLSKQGLIKSRGKLIEKNFVRYKKGKRGSAPIYEMVSLINIMDQSGSQTSTEYDNQTSSSSLPIPKQKLNQKQKSSREEQAKNPFIVYEQNFGILRPIVRESMIDWCNDLSDQIVIEAMRLTVKRGGRTFGYIEEILKEWSDAKLVSIDQVRAYEMEKAAKRHRTNSIHNQTTENTKSMFDELRQEGALS</sequence>